<dbReference type="EMBL" id="LN891014">
    <property type="protein sequence ID" value="CUS11660.1"/>
    <property type="molecule type" value="Genomic_DNA"/>
</dbReference>
<evidence type="ECO:0008006" key="6">
    <source>
        <dbReference type="Google" id="ProtNLM"/>
    </source>
</evidence>
<evidence type="ECO:0000256" key="1">
    <source>
        <dbReference type="ARBA" id="ARBA00022441"/>
    </source>
</evidence>
<keyword evidence="1" id="KW-0880">Kelch repeat</keyword>
<dbReference type="InterPro" id="IPR011043">
    <property type="entry name" value="Gal_Oxase/kelch_b-propeller"/>
</dbReference>
<dbReference type="Proteomes" id="UP001412239">
    <property type="component" value="Unassembled WGS sequence"/>
</dbReference>
<evidence type="ECO:0000256" key="3">
    <source>
        <dbReference type="SAM" id="SignalP"/>
    </source>
</evidence>
<evidence type="ECO:0000313" key="5">
    <source>
        <dbReference type="Proteomes" id="UP001412239"/>
    </source>
</evidence>
<dbReference type="PANTHER" id="PTHR46228:SF2">
    <property type="entry name" value="KELCH REPEAT PROTEIN (AFU_ORTHOLOGUE AFUA_4G14350)"/>
    <property type="match status" value="1"/>
</dbReference>
<feature type="chain" id="PRO_5013398929" description="Galactose oxidase" evidence="3">
    <location>
        <begin position="20"/>
        <end position="451"/>
    </location>
</feature>
<dbReference type="AlphaFoldDB" id="A0A292PYX3"/>
<dbReference type="Gene3D" id="2.120.10.80">
    <property type="entry name" value="Kelch-type beta propeller"/>
    <property type="match status" value="1"/>
</dbReference>
<keyword evidence="2" id="KW-0677">Repeat</keyword>
<gene>
    <name evidence="4" type="ORF">GSTUAT00004237001</name>
</gene>
<proteinExistence type="predicted"/>
<dbReference type="SUPFAM" id="SSF50965">
    <property type="entry name" value="Galactose oxidase, central domain"/>
    <property type="match status" value="1"/>
</dbReference>
<accession>A0A292PYX3</accession>
<sequence>MRLSMVFPVLFALGAISKTHVPAAHPRYEYNGLIRRQLATGKICRFFQHKCEHFSLYGHLGILTLRSSALKRQYGGRYSDYRTFNVSHSVGKNEWWTLDNESKEWATIKPRDSEGLLRADGMASINVPAQGLAFSIGGLVSGWTDSTYKEWDLAPGGMIALNSMLIYNTRKHEVKNVTISPMPAQWGGVVEYIPIGKKGVLVLIGGFESEKTAITASDNSLKDMNKIHLYDIDSGEWHTQTANGSIPDKRAFACASVASAPDNSSHNIFVHGGTDGHYITYSDTYILSLPSFEWIKADSGSDTQSRLGHDCHMTTKHKILVIGGRGHDQDIPVPPNWSNGECDKYPLLNVFDVNTLRWQDSRDPKDGSTKFKVNKVITTVIGGDENGGATVKKPKGGWDNGAVRELFGYGGLMPLLTSGANHGGPAGQVERENIGTIGWIAMVAIAAAMVA</sequence>
<keyword evidence="3" id="KW-0732">Signal</keyword>
<organism evidence="4 5">
    <name type="scientific">Tuber aestivum</name>
    <name type="common">summer truffle</name>
    <dbReference type="NCBI Taxonomy" id="59557"/>
    <lineage>
        <taxon>Eukaryota</taxon>
        <taxon>Fungi</taxon>
        <taxon>Dikarya</taxon>
        <taxon>Ascomycota</taxon>
        <taxon>Pezizomycotina</taxon>
        <taxon>Pezizomycetes</taxon>
        <taxon>Pezizales</taxon>
        <taxon>Tuberaceae</taxon>
        <taxon>Tuber</taxon>
    </lineage>
</organism>
<feature type="signal peptide" evidence="3">
    <location>
        <begin position="1"/>
        <end position="19"/>
    </location>
</feature>
<dbReference type="Pfam" id="PF24681">
    <property type="entry name" value="Kelch_KLHDC2_KLHL20_DRC7"/>
    <property type="match status" value="1"/>
</dbReference>
<protein>
    <recommendedName>
        <fullName evidence="6">Galactose oxidase</fullName>
    </recommendedName>
</protein>
<evidence type="ECO:0000313" key="4">
    <source>
        <dbReference type="EMBL" id="CUS11660.1"/>
    </source>
</evidence>
<evidence type="ECO:0000256" key="2">
    <source>
        <dbReference type="ARBA" id="ARBA00022737"/>
    </source>
</evidence>
<reference evidence="4" key="1">
    <citation type="submission" date="2015-10" db="EMBL/GenBank/DDBJ databases">
        <authorList>
            <person name="Regsiter A."/>
            <person name="william w."/>
        </authorList>
    </citation>
    <scope>NUCLEOTIDE SEQUENCE</scope>
    <source>
        <strain evidence="4">Montdore</strain>
    </source>
</reference>
<dbReference type="InterPro" id="IPR015915">
    <property type="entry name" value="Kelch-typ_b-propeller"/>
</dbReference>
<keyword evidence="5" id="KW-1185">Reference proteome</keyword>
<dbReference type="PANTHER" id="PTHR46228">
    <property type="entry name" value="KELCH DOMAIN-CONTAINING PROTEIN"/>
    <property type="match status" value="1"/>
</dbReference>
<name>A0A292PYX3_9PEZI</name>